<dbReference type="SUPFAM" id="SSF54928">
    <property type="entry name" value="RNA-binding domain, RBD"/>
    <property type="match status" value="1"/>
</dbReference>
<sequence length="300" mass="33096">MLNSSPLVATAAVASAATSSLSPSLPPYTKNLPLCHRRFSLRTPFHFLLRSKPIKHPKLNTHFSVIRAVTRPAVFLEDAQFAEADHEEEEEEVEEDEEEEKNEGFGSQSDGSGKLYVGNLPFALTPPELSEIFSEAGDVKNVEIIYDKVTRRSRGFAFVTMGSVEEANKAIRMFNESLVGGRTVKVNFPEVPKGGEREVMMASRSRNIHKLYAMNLAWSLTSQGLRQAFAGQPGFLNANVVFDRDSGKPLGYGFVSFASAEEMEAALNAMNGVEVQGRPLRLEFVKGRRPLSPSAVETDR</sequence>
<dbReference type="Pfam" id="PF00076">
    <property type="entry name" value="RRM_1"/>
    <property type="match status" value="2"/>
</dbReference>
<dbReference type="PROSITE" id="PS50102">
    <property type="entry name" value="RRM"/>
    <property type="match status" value="2"/>
</dbReference>
<reference evidence="5 6" key="1">
    <citation type="submission" date="2018-06" db="EMBL/GenBank/DDBJ databases">
        <title>The Genome of Cuscuta australis (Dodder) Provides Insight into the Evolution of Plant Parasitism.</title>
        <authorList>
            <person name="Liu H."/>
        </authorList>
    </citation>
    <scope>NUCLEOTIDE SEQUENCE [LARGE SCALE GENOMIC DNA]</scope>
    <source>
        <strain evidence="6">cv. Yunnan</strain>
        <tissue evidence="5">Vines</tissue>
    </source>
</reference>
<dbReference type="InterPro" id="IPR000504">
    <property type="entry name" value="RRM_dom"/>
</dbReference>
<evidence type="ECO:0000313" key="5">
    <source>
        <dbReference type="EMBL" id="RAL44645.1"/>
    </source>
</evidence>
<dbReference type="PANTHER" id="PTHR48025:SF11">
    <property type="entry name" value="RNA-BINDING PROTEIN CP33, CHLOROPLASTIC"/>
    <property type="match status" value="1"/>
</dbReference>
<dbReference type="Gene3D" id="3.30.70.330">
    <property type="match status" value="2"/>
</dbReference>
<dbReference type="EMBL" id="NQVE01000142">
    <property type="protein sequence ID" value="RAL44645.1"/>
    <property type="molecule type" value="Genomic_DNA"/>
</dbReference>
<dbReference type="InterPro" id="IPR012677">
    <property type="entry name" value="Nucleotide-bd_a/b_plait_sf"/>
</dbReference>
<keyword evidence="1 2" id="KW-0694">RNA-binding</keyword>
<feature type="region of interest" description="Disordered" evidence="3">
    <location>
        <begin position="84"/>
        <end position="113"/>
    </location>
</feature>
<dbReference type="PANTHER" id="PTHR48025">
    <property type="entry name" value="OS02G0815200 PROTEIN"/>
    <property type="match status" value="1"/>
</dbReference>
<feature type="domain" description="RRM" evidence="4">
    <location>
        <begin position="113"/>
        <end position="191"/>
    </location>
</feature>
<dbReference type="InterPro" id="IPR050502">
    <property type="entry name" value="Euk_RNA-bind_prot"/>
</dbReference>
<evidence type="ECO:0000259" key="4">
    <source>
        <dbReference type="PROSITE" id="PS50102"/>
    </source>
</evidence>
<evidence type="ECO:0000256" key="3">
    <source>
        <dbReference type="SAM" id="MobiDB-lite"/>
    </source>
</evidence>
<dbReference type="Proteomes" id="UP000249390">
    <property type="component" value="Unassembled WGS sequence"/>
</dbReference>
<comment type="caution">
    <text evidence="5">The sequence shown here is derived from an EMBL/GenBank/DDBJ whole genome shotgun (WGS) entry which is preliminary data.</text>
</comment>
<accession>A0A328DFR4</accession>
<dbReference type="InterPro" id="IPR035979">
    <property type="entry name" value="RBD_domain_sf"/>
</dbReference>
<feature type="compositionally biased region" description="Acidic residues" evidence="3">
    <location>
        <begin position="85"/>
        <end position="101"/>
    </location>
</feature>
<evidence type="ECO:0000313" key="6">
    <source>
        <dbReference type="Proteomes" id="UP000249390"/>
    </source>
</evidence>
<name>A0A328DFR4_9ASTE</name>
<dbReference type="GO" id="GO:0009535">
    <property type="term" value="C:chloroplast thylakoid membrane"/>
    <property type="evidence" value="ECO:0007669"/>
    <property type="project" value="TreeGrafter"/>
</dbReference>
<evidence type="ECO:0000256" key="2">
    <source>
        <dbReference type="PROSITE-ProRule" id="PRU00176"/>
    </source>
</evidence>
<dbReference type="SMART" id="SM00360">
    <property type="entry name" value="RRM"/>
    <property type="match status" value="2"/>
</dbReference>
<evidence type="ECO:0000256" key="1">
    <source>
        <dbReference type="ARBA" id="ARBA00022884"/>
    </source>
</evidence>
<gene>
    <name evidence="5" type="ORF">DM860_003404</name>
</gene>
<proteinExistence type="predicted"/>
<dbReference type="GO" id="GO:1901259">
    <property type="term" value="P:chloroplast rRNA processing"/>
    <property type="evidence" value="ECO:0007669"/>
    <property type="project" value="TreeGrafter"/>
</dbReference>
<dbReference type="AlphaFoldDB" id="A0A328DFR4"/>
<keyword evidence="6" id="KW-1185">Reference proteome</keyword>
<dbReference type="GO" id="GO:0003729">
    <property type="term" value="F:mRNA binding"/>
    <property type="evidence" value="ECO:0007669"/>
    <property type="project" value="TreeGrafter"/>
</dbReference>
<organism evidence="5 6">
    <name type="scientific">Cuscuta australis</name>
    <dbReference type="NCBI Taxonomy" id="267555"/>
    <lineage>
        <taxon>Eukaryota</taxon>
        <taxon>Viridiplantae</taxon>
        <taxon>Streptophyta</taxon>
        <taxon>Embryophyta</taxon>
        <taxon>Tracheophyta</taxon>
        <taxon>Spermatophyta</taxon>
        <taxon>Magnoliopsida</taxon>
        <taxon>eudicotyledons</taxon>
        <taxon>Gunneridae</taxon>
        <taxon>Pentapetalae</taxon>
        <taxon>asterids</taxon>
        <taxon>lamiids</taxon>
        <taxon>Solanales</taxon>
        <taxon>Convolvulaceae</taxon>
        <taxon>Cuscuteae</taxon>
        <taxon>Cuscuta</taxon>
        <taxon>Cuscuta subgen. Grammica</taxon>
        <taxon>Cuscuta sect. Cleistogrammica</taxon>
    </lineage>
</organism>
<feature type="domain" description="RRM" evidence="4">
    <location>
        <begin position="209"/>
        <end position="287"/>
    </location>
</feature>
<protein>
    <recommendedName>
        <fullName evidence="4">RRM domain-containing protein</fullName>
    </recommendedName>
</protein>